<organism evidence="8">
    <name type="scientific">Thermogemmatispora argillosa</name>
    <dbReference type="NCBI Taxonomy" id="2045280"/>
    <lineage>
        <taxon>Bacteria</taxon>
        <taxon>Bacillati</taxon>
        <taxon>Chloroflexota</taxon>
        <taxon>Ktedonobacteria</taxon>
        <taxon>Thermogemmatisporales</taxon>
        <taxon>Thermogemmatisporaceae</taxon>
        <taxon>Thermogemmatispora</taxon>
    </lineage>
</organism>
<protein>
    <recommendedName>
        <fullName evidence="3">threonine ammonia-lyase</fullName>
        <ecNumber evidence="3">4.3.1.19</ecNumber>
    </recommendedName>
</protein>
<dbReference type="SUPFAM" id="SSF53686">
    <property type="entry name" value="Tryptophan synthase beta subunit-like PLP-dependent enzymes"/>
    <property type="match status" value="1"/>
</dbReference>
<accession>A0A455T2L1</accession>
<dbReference type="Pfam" id="PF00291">
    <property type="entry name" value="PALP"/>
    <property type="match status" value="1"/>
</dbReference>
<proteinExistence type="inferred from homology"/>
<dbReference type="AlphaFoldDB" id="A0A455T2L1"/>
<dbReference type="InterPro" id="IPR050147">
    <property type="entry name" value="Ser/Thr_Dehydratase"/>
</dbReference>
<evidence type="ECO:0000256" key="4">
    <source>
        <dbReference type="ARBA" id="ARBA00022898"/>
    </source>
</evidence>
<dbReference type="GO" id="GO:0006567">
    <property type="term" value="P:L-threonine catabolic process"/>
    <property type="evidence" value="ECO:0007669"/>
    <property type="project" value="InterPro"/>
</dbReference>
<dbReference type="GO" id="GO:0009097">
    <property type="term" value="P:isoleucine biosynthetic process"/>
    <property type="evidence" value="ECO:0007669"/>
    <property type="project" value="TreeGrafter"/>
</dbReference>
<feature type="region of interest" description="Disordered" evidence="6">
    <location>
        <begin position="1"/>
        <end position="26"/>
    </location>
</feature>
<dbReference type="EMBL" id="AP019377">
    <property type="protein sequence ID" value="BBH94080.1"/>
    <property type="molecule type" value="Genomic_DNA"/>
</dbReference>
<dbReference type="Gene3D" id="3.40.50.1100">
    <property type="match status" value="2"/>
</dbReference>
<evidence type="ECO:0000256" key="2">
    <source>
        <dbReference type="ARBA" id="ARBA00010869"/>
    </source>
</evidence>
<dbReference type="NCBIfam" id="TIGR01127">
    <property type="entry name" value="ilvA_1Cterm"/>
    <property type="match status" value="1"/>
</dbReference>
<dbReference type="SUPFAM" id="SSF55021">
    <property type="entry name" value="ACT-like"/>
    <property type="match status" value="1"/>
</dbReference>
<comment type="similarity">
    <text evidence="2">Belongs to the serine/threonine dehydratase family.</text>
</comment>
<dbReference type="InterPro" id="IPR005789">
    <property type="entry name" value="Thr_deHydtase_catblc"/>
</dbReference>
<keyword evidence="5 8" id="KW-0456">Lyase</keyword>
<dbReference type="PANTHER" id="PTHR48078:SF6">
    <property type="entry name" value="L-THREONINE DEHYDRATASE CATABOLIC TDCB"/>
    <property type="match status" value="1"/>
</dbReference>
<evidence type="ECO:0000256" key="3">
    <source>
        <dbReference type="ARBA" id="ARBA00012096"/>
    </source>
</evidence>
<dbReference type="InterPro" id="IPR002912">
    <property type="entry name" value="ACT_dom"/>
</dbReference>
<name>A0A455T2L1_9CHLR</name>
<evidence type="ECO:0000313" key="8">
    <source>
        <dbReference type="EMBL" id="BBH94080.1"/>
    </source>
</evidence>
<evidence type="ECO:0000256" key="5">
    <source>
        <dbReference type="ARBA" id="ARBA00023239"/>
    </source>
</evidence>
<comment type="cofactor">
    <cofactor evidence="1">
        <name>pyridoxal 5'-phosphate</name>
        <dbReference type="ChEBI" id="CHEBI:597326"/>
    </cofactor>
</comment>
<dbReference type="GO" id="GO:0006565">
    <property type="term" value="P:L-serine catabolic process"/>
    <property type="evidence" value="ECO:0007669"/>
    <property type="project" value="TreeGrafter"/>
</dbReference>
<keyword evidence="4" id="KW-0663">Pyridoxal phosphate</keyword>
<gene>
    <name evidence="8" type="ORF">KTA_22790</name>
</gene>
<reference evidence="8" key="1">
    <citation type="submission" date="2018-12" db="EMBL/GenBank/DDBJ databases">
        <title>Novel natural products biosynthetic potential of the class Ktedonobacteria.</title>
        <authorList>
            <person name="Zheng Y."/>
            <person name="Saitou A."/>
            <person name="Wang C.M."/>
            <person name="Toyoda A."/>
            <person name="Minakuchi Y."/>
            <person name="Sekiguchi Y."/>
            <person name="Ueda K."/>
            <person name="Takano H."/>
            <person name="Sakai Y."/>
            <person name="Yokota A."/>
            <person name="Yabe S."/>
        </authorList>
    </citation>
    <scope>NUCLEOTIDE SEQUENCE</scope>
    <source>
        <strain evidence="8">A3-2</strain>
    </source>
</reference>
<dbReference type="FunFam" id="3.40.50.1100:FF:000007">
    <property type="entry name" value="L-threonine dehydratase catabolic TdcB"/>
    <property type="match status" value="1"/>
</dbReference>
<dbReference type="PROSITE" id="PS51671">
    <property type="entry name" value="ACT"/>
    <property type="match status" value="1"/>
</dbReference>
<dbReference type="InterPro" id="IPR044561">
    <property type="entry name" value="ACT_ThrD-II-like"/>
</dbReference>
<evidence type="ECO:0000256" key="1">
    <source>
        <dbReference type="ARBA" id="ARBA00001933"/>
    </source>
</evidence>
<dbReference type="CDD" id="cd01562">
    <property type="entry name" value="Thr-dehyd"/>
    <property type="match status" value="1"/>
</dbReference>
<evidence type="ECO:0000259" key="7">
    <source>
        <dbReference type="PROSITE" id="PS51671"/>
    </source>
</evidence>
<dbReference type="GO" id="GO:0003941">
    <property type="term" value="F:L-serine ammonia-lyase activity"/>
    <property type="evidence" value="ECO:0007669"/>
    <property type="project" value="TreeGrafter"/>
</dbReference>
<dbReference type="InterPro" id="IPR036052">
    <property type="entry name" value="TrpB-like_PALP_sf"/>
</dbReference>
<dbReference type="EC" id="4.3.1.19" evidence="3"/>
<dbReference type="GO" id="GO:0004794">
    <property type="term" value="F:threonine deaminase activity"/>
    <property type="evidence" value="ECO:0007669"/>
    <property type="project" value="UniProtKB-EC"/>
</dbReference>
<sequence length="441" mass="47084">MRVVKDDHATGTGEPADRGGTPSATPAAVLSSSTALPVTIADIWEAYKLLKPLLHHTPLTPSRTLREMTGAEVYLKAENMQRSGSFKVRGASYKLSRLSEQDYQRGVIAASAGNHAQGVAIAAAQHKIPCTIVMPETAPLAKVMATQGYGAEVVLHGFTYDDAYQRCLELQEQTGATFIHAFDDPDIIAGQGTLGLEMLSDLPDADAILVPIGGGGLIAGIAIAARALRPNITIIGVQAAGAPSCRSSLDAGRPLELPSITTVADGIAVKRPGELTFSVIQRLVDDVVLVDDEAIISAVLFLMERCKMLVEGAGAAGVAALLSGTVKLPGKKVLVPLTGGNIDINLVGRFIEHGLAAAGRYFVIHTRLEDRPGELMRFLSIIADMRINVIDVRHQRISSHLPIMQREETLTLETRDRAQCEQLLQRLRAAGYVVEEAQSLD</sequence>
<dbReference type="InterPro" id="IPR045865">
    <property type="entry name" value="ACT-like_dom_sf"/>
</dbReference>
<evidence type="ECO:0000256" key="6">
    <source>
        <dbReference type="SAM" id="MobiDB-lite"/>
    </source>
</evidence>
<feature type="domain" description="ACT" evidence="7">
    <location>
        <begin position="363"/>
        <end position="441"/>
    </location>
</feature>
<dbReference type="CDD" id="cd04886">
    <property type="entry name" value="ACT_ThrD-II-like"/>
    <property type="match status" value="1"/>
</dbReference>
<dbReference type="PANTHER" id="PTHR48078">
    <property type="entry name" value="THREONINE DEHYDRATASE, MITOCHONDRIAL-RELATED"/>
    <property type="match status" value="1"/>
</dbReference>
<dbReference type="InterPro" id="IPR001926">
    <property type="entry name" value="TrpB-like_PALP"/>
</dbReference>